<dbReference type="InterPro" id="IPR035917">
    <property type="entry name" value="YjbQ-like_sf"/>
</dbReference>
<dbReference type="Gene3D" id="2.60.120.460">
    <property type="entry name" value="YjbQ-like"/>
    <property type="match status" value="1"/>
</dbReference>
<dbReference type="PANTHER" id="PTHR30615">
    <property type="entry name" value="UNCHARACTERIZED PROTEIN YJBQ-RELATED"/>
    <property type="match status" value="1"/>
</dbReference>
<organism evidence="2 3">
    <name type="scientific">Alteromonas profundi</name>
    <dbReference type="NCBI Taxonomy" id="2696062"/>
    <lineage>
        <taxon>Bacteria</taxon>
        <taxon>Pseudomonadati</taxon>
        <taxon>Pseudomonadota</taxon>
        <taxon>Gammaproteobacteria</taxon>
        <taxon>Alteromonadales</taxon>
        <taxon>Alteromonadaceae</taxon>
        <taxon>Alteromonas/Salinimonas group</taxon>
        <taxon>Alteromonas</taxon>
    </lineage>
</organism>
<dbReference type="EMBL" id="JAAAWN010000032">
    <property type="protein sequence ID" value="NDV92962.1"/>
    <property type="molecule type" value="Genomic_DNA"/>
</dbReference>
<reference evidence="2 3" key="1">
    <citation type="submission" date="2020-01" db="EMBL/GenBank/DDBJ databases">
        <authorList>
            <person name="Chen J."/>
            <person name="Zhu S."/>
            <person name="Yang J."/>
        </authorList>
    </citation>
    <scope>NUCLEOTIDE SEQUENCE [LARGE SCALE GENOMIC DNA]</scope>
    <source>
        <strain evidence="2 3">345S023</strain>
    </source>
</reference>
<name>A0A7X5LP35_9ALTE</name>
<dbReference type="NCBIfam" id="TIGR00149">
    <property type="entry name" value="TIGR00149_YjbQ"/>
    <property type="match status" value="1"/>
</dbReference>
<gene>
    <name evidence="2" type="ORF">GTH32_17475</name>
</gene>
<dbReference type="RefSeq" id="WP_163088190.1">
    <property type="nucleotide sequence ID" value="NZ_JAAAWN010000032.1"/>
</dbReference>
<accession>A0A7X5LP35</accession>
<protein>
    <submittedName>
        <fullName evidence="2">YjbQ family protein</fullName>
    </submittedName>
</protein>
<dbReference type="AlphaFoldDB" id="A0A7X5LP35"/>
<evidence type="ECO:0000313" key="2">
    <source>
        <dbReference type="EMBL" id="NDV92962.1"/>
    </source>
</evidence>
<dbReference type="PIRSF" id="PIRSF004681">
    <property type="entry name" value="UCP004681"/>
    <property type="match status" value="1"/>
</dbReference>
<keyword evidence="3" id="KW-1185">Reference proteome</keyword>
<dbReference type="PANTHER" id="PTHR30615:SF8">
    <property type="entry name" value="UPF0047 PROTEIN C4A8.02C"/>
    <property type="match status" value="1"/>
</dbReference>
<dbReference type="Proteomes" id="UP000470213">
    <property type="component" value="Unassembled WGS sequence"/>
</dbReference>
<dbReference type="InterPro" id="IPR001602">
    <property type="entry name" value="UPF0047_YjbQ-like"/>
</dbReference>
<comment type="caution">
    <text evidence="2">The sequence shown here is derived from an EMBL/GenBank/DDBJ whole genome shotgun (WGS) entry which is preliminary data.</text>
</comment>
<dbReference type="SUPFAM" id="SSF111038">
    <property type="entry name" value="YjbQ-like"/>
    <property type="match status" value="1"/>
</dbReference>
<proteinExistence type="inferred from homology"/>
<sequence>MTNNFWYSEKITLPEFPRGFHLVTEYIVEALPVLKNIDVGLLHLWLQHTSASLTVNENADPTVRQDMEAFFNDSVKENLPYLKHTYEGSDDMPAHLKSSILGCQVTIPVQQGKLQLGTWQGIILGEHRNYGGPRRIIATLQGTEINPI</sequence>
<dbReference type="Pfam" id="PF01894">
    <property type="entry name" value="YjbQ"/>
    <property type="match status" value="1"/>
</dbReference>
<evidence type="ECO:0000313" key="3">
    <source>
        <dbReference type="Proteomes" id="UP000470213"/>
    </source>
</evidence>
<comment type="similarity">
    <text evidence="1">Belongs to the UPF0047 family.</text>
</comment>
<evidence type="ECO:0000256" key="1">
    <source>
        <dbReference type="ARBA" id="ARBA00005534"/>
    </source>
</evidence>